<dbReference type="GO" id="GO:0005886">
    <property type="term" value="C:plasma membrane"/>
    <property type="evidence" value="ECO:0007669"/>
    <property type="project" value="UniProtKB-SubCell"/>
</dbReference>
<evidence type="ECO:0000256" key="5">
    <source>
        <dbReference type="ARBA" id="ARBA00022989"/>
    </source>
</evidence>
<dbReference type="InterPro" id="IPR051907">
    <property type="entry name" value="DoxX-like_oxidoreductase"/>
</dbReference>
<keyword evidence="6 7" id="KW-0472">Membrane</keyword>
<feature type="transmembrane region" description="Helical" evidence="7">
    <location>
        <begin position="20"/>
        <end position="39"/>
    </location>
</feature>
<feature type="transmembrane region" description="Helical" evidence="7">
    <location>
        <begin position="88"/>
        <end position="108"/>
    </location>
</feature>
<gene>
    <name evidence="8" type="ordered locus">Sph21_4183</name>
</gene>
<comment type="subcellular location">
    <subcellularLocation>
        <location evidence="1">Cell membrane</location>
        <topology evidence="1">Multi-pass membrane protein</topology>
    </subcellularLocation>
</comment>
<dbReference type="PATRIC" id="fig|743722.3.peg.4452"/>
<evidence type="ECO:0000256" key="6">
    <source>
        <dbReference type="ARBA" id="ARBA00023136"/>
    </source>
</evidence>
<dbReference type="STRING" id="743722.Sph21_4183"/>
<keyword evidence="3" id="KW-1003">Cell membrane</keyword>
<dbReference type="InterPro" id="IPR032808">
    <property type="entry name" value="DoxX"/>
</dbReference>
<name>F4C2N4_SPHS2</name>
<dbReference type="PANTHER" id="PTHR33452:SF1">
    <property type="entry name" value="INNER MEMBRANE PROTEIN YPHA-RELATED"/>
    <property type="match status" value="1"/>
</dbReference>
<evidence type="ECO:0000256" key="4">
    <source>
        <dbReference type="ARBA" id="ARBA00022692"/>
    </source>
</evidence>
<dbReference type="Pfam" id="PF07681">
    <property type="entry name" value="DoxX"/>
    <property type="match status" value="1"/>
</dbReference>
<keyword evidence="4 7" id="KW-0812">Transmembrane</keyword>
<feature type="transmembrane region" description="Helical" evidence="7">
    <location>
        <begin position="59"/>
        <end position="81"/>
    </location>
</feature>
<keyword evidence="5 7" id="KW-1133">Transmembrane helix</keyword>
<evidence type="ECO:0000256" key="7">
    <source>
        <dbReference type="SAM" id="Phobius"/>
    </source>
</evidence>
<evidence type="ECO:0000313" key="8">
    <source>
        <dbReference type="EMBL" id="ADZ80713.1"/>
    </source>
</evidence>
<dbReference type="PANTHER" id="PTHR33452">
    <property type="entry name" value="OXIDOREDUCTASE CATD-RELATED"/>
    <property type="match status" value="1"/>
</dbReference>
<dbReference type="AlphaFoldDB" id="F4C2N4"/>
<dbReference type="KEGG" id="shg:Sph21_4183"/>
<dbReference type="EMBL" id="CP002584">
    <property type="protein sequence ID" value="ADZ80713.1"/>
    <property type="molecule type" value="Genomic_DNA"/>
</dbReference>
<comment type="similarity">
    <text evidence="2">Belongs to the DoxX family.</text>
</comment>
<dbReference type="HOGENOM" id="CLU_058421_3_3_10"/>
<dbReference type="eggNOG" id="COG2259">
    <property type="taxonomic scope" value="Bacteria"/>
</dbReference>
<dbReference type="OrthoDB" id="9808524at2"/>
<accession>F4C2N4</accession>
<evidence type="ECO:0000256" key="3">
    <source>
        <dbReference type="ARBA" id="ARBA00022475"/>
    </source>
</evidence>
<evidence type="ECO:0000256" key="1">
    <source>
        <dbReference type="ARBA" id="ARBA00004651"/>
    </source>
</evidence>
<sequence>MINHIFSISEKNYKQWSPLFLRLIIGFGFMAHGWAKLSKGSPVGFEKLLTQLGVPFPHLSSWVASLVEILGGLAIFVGFFVSVTAIPLICTMLVAMFTIHINYGFSSVKTIGLAPQGPLFGPPGYEINLLYIAGLISLILTGAGLSSIDSWLAKRKPEENNKLAGTNKAG</sequence>
<reference evidence="8" key="1">
    <citation type="submission" date="2011-03" db="EMBL/GenBank/DDBJ databases">
        <title>Complete sequence of Sphingobacterium sp. 21.</title>
        <authorList>
            <consortium name="US DOE Joint Genome Institute"/>
            <person name="Lucas S."/>
            <person name="Copeland A."/>
            <person name="Lapidus A."/>
            <person name="Cheng J.-F."/>
            <person name="Goodwin L."/>
            <person name="Pitluck S."/>
            <person name="Davenport K."/>
            <person name="Detter J.C."/>
            <person name="Han C."/>
            <person name="Tapia R."/>
            <person name="Land M."/>
            <person name="Hauser L."/>
            <person name="Kyrpides N."/>
            <person name="Ivanova N."/>
            <person name="Ovchinnikova G."/>
            <person name="Pagani I."/>
            <person name="Siebers A.K."/>
            <person name="Allgaier M."/>
            <person name="Thelen M.P."/>
            <person name="Hugenholtz P."/>
            <person name="Woyke T."/>
        </authorList>
    </citation>
    <scope>NUCLEOTIDE SEQUENCE</scope>
    <source>
        <strain evidence="8">21</strain>
    </source>
</reference>
<protein>
    <submittedName>
        <fullName evidence="8">DoxX family protein</fullName>
    </submittedName>
</protein>
<feature type="transmembrane region" description="Helical" evidence="7">
    <location>
        <begin position="128"/>
        <end position="148"/>
    </location>
</feature>
<proteinExistence type="inferred from homology"/>
<organism evidence="8">
    <name type="scientific">Sphingobacterium sp. (strain 21)</name>
    <dbReference type="NCBI Taxonomy" id="743722"/>
    <lineage>
        <taxon>Bacteria</taxon>
        <taxon>Pseudomonadati</taxon>
        <taxon>Bacteroidota</taxon>
        <taxon>Sphingobacteriia</taxon>
        <taxon>Sphingobacteriales</taxon>
        <taxon>Sphingobacteriaceae</taxon>
        <taxon>Sphingobacterium</taxon>
    </lineage>
</organism>
<evidence type="ECO:0000256" key="2">
    <source>
        <dbReference type="ARBA" id="ARBA00006679"/>
    </source>
</evidence>